<evidence type="ECO:0000313" key="7">
    <source>
        <dbReference type="EMBL" id="GAA2641512.1"/>
    </source>
</evidence>
<feature type="domain" description="OmpR/PhoB-type" evidence="6">
    <location>
        <begin position="1"/>
        <end position="99"/>
    </location>
</feature>
<proteinExistence type="inferred from homology"/>
<dbReference type="Gene3D" id="1.25.40.10">
    <property type="entry name" value="Tetratricopeptide repeat domain"/>
    <property type="match status" value="2"/>
</dbReference>
<dbReference type="InterPro" id="IPR001867">
    <property type="entry name" value="OmpR/PhoB-type_DNA-bd"/>
</dbReference>
<dbReference type="InterPro" id="IPR051677">
    <property type="entry name" value="AfsR-DnrI-RedD_regulator"/>
</dbReference>
<dbReference type="SUPFAM" id="SSF46894">
    <property type="entry name" value="C-terminal effector domain of the bipartite response regulators"/>
    <property type="match status" value="1"/>
</dbReference>
<dbReference type="InterPro" id="IPR016032">
    <property type="entry name" value="Sig_transdc_resp-reg_C-effctor"/>
</dbReference>
<dbReference type="InterPro" id="IPR005158">
    <property type="entry name" value="BTAD"/>
</dbReference>
<dbReference type="SMART" id="SM00862">
    <property type="entry name" value="Trans_reg_C"/>
    <property type="match status" value="1"/>
</dbReference>
<dbReference type="PROSITE" id="PS51755">
    <property type="entry name" value="OMPR_PHOB"/>
    <property type="match status" value="1"/>
</dbReference>
<evidence type="ECO:0000256" key="4">
    <source>
        <dbReference type="ARBA" id="ARBA00023163"/>
    </source>
</evidence>
<keyword evidence="8" id="KW-1185">Reference proteome</keyword>
<keyword evidence="2" id="KW-0805">Transcription regulation</keyword>
<dbReference type="Pfam" id="PF00486">
    <property type="entry name" value="Trans_reg_C"/>
    <property type="match status" value="1"/>
</dbReference>
<protein>
    <submittedName>
        <fullName evidence="7">BTAD domain-containing putative transcriptional regulator</fullName>
    </submittedName>
</protein>
<feature type="DNA-binding region" description="OmpR/PhoB-type" evidence="5">
    <location>
        <begin position="1"/>
        <end position="99"/>
    </location>
</feature>
<dbReference type="SMART" id="SM01043">
    <property type="entry name" value="BTAD"/>
    <property type="match status" value="1"/>
</dbReference>
<evidence type="ECO:0000256" key="3">
    <source>
        <dbReference type="ARBA" id="ARBA00023125"/>
    </source>
</evidence>
<reference evidence="7 8" key="1">
    <citation type="journal article" date="2019" name="Int. J. Syst. Evol. Microbiol.">
        <title>The Global Catalogue of Microorganisms (GCM) 10K type strain sequencing project: providing services to taxonomists for standard genome sequencing and annotation.</title>
        <authorList>
            <consortium name="The Broad Institute Genomics Platform"/>
            <consortium name="The Broad Institute Genome Sequencing Center for Infectious Disease"/>
            <person name="Wu L."/>
            <person name="Ma J."/>
        </authorList>
    </citation>
    <scope>NUCLEOTIDE SEQUENCE [LARGE SCALE GENOMIC DNA]</scope>
    <source>
        <strain evidence="7 8">JCM 6835</strain>
    </source>
</reference>
<dbReference type="PRINTS" id="PR00364">
    <property type="entry name" value="DISEASERSIST"/>
</dbReference>
<dbReference type="PANTHER" id="PTHR35807:SF1">
    <property type="entry name" value="TRANSCRIPTIONAL REGULATOR REDD"/>
    <property type="match status" value="1"/>
</dbReference>
<accession>A0ABN3R1V9</accession>
<dbReference type="SUPFAM" id="SSF48452">
    <property type="entry name" value="TPR-like"/>
    <property type="match status" value="2"/>
</dbReference>
<keyword evidence="4" id="KW-0804">Transcription</keyword>
<comment type="similarity">
    <text evidence="1">Belongs to the AfsR/DnrI/RedD regulatory family.</text>
</comment>
<dbReference type="Pfam" id="PF03704">
    <property type="entry name" value="BTAD"/>
    <property type="match status" value="1"/>
</dbReference>
<dbReference type="PANTHER" id="PTHR35807">
    <property type="entry name" value="TRANSCRIPTIONAL REGULATOR REDD-RELATED"/>
    <property type="match status" value="1"/>
</dbReference>
<evidence type="ECO:0000256" key="1">
    <source>
        <dbReference type="ARBA" id="ARBA00005820"/>
    </source>
</evidence>
<dbReference type="EMBL" id="BAAATE010000001">
    <property type="protein sequence ID" value="GAA2641512.1"/>
    <property type="molecule type" value="Genomic_DNA"/>
</dbReference>
<keyword evidence="3 5" id="KW-0238">DNA-binding</keyword>
<name>A0ABN3R1V9_9ACTN</name>
<dbReference type="InterPro" id="IPR011990">
    <property type="entry name" value="TPR-like_helical_dom_sf"/>
</dbReference>
<sequence length="904" mass="98459">MGRVDFGVLGRLSISRDGEAVEVTSAKQRTLLAVLLTEANRPVPSDRLADAAWGESPPAPATLRWHVHHVRQALGGDRLTRRPEGYLLTVHPGELDAERFERLCASAADLDDPARIAEVLKRALALWRGPAYADLADAAPVGVEASRLEELRLAAVERRALALLDLGRDGEAAAELQPHLLAHPLRERLRELLMRALHQAGRRADALRLYRDGRELLAGELGIEPGGALRELHAEILREEPPAVSVRPAQLPPDVFAFTGRQAELAVLDDLLESEGSARVAAISGVGGVGKTGLAVRWAHRVAHRFPDGQLYADLGGRDPGEVLERFLAALGVMRVPEGLDQRAALYRGLASSRRLLVLLDNAADSAQVRPLLPASPCCFAVVTGRSRFEGLVAGVGARPVPLEVLSSGQAATLLGRVARVDPDEALALAELCDRLPLALRIAGARLVTRPGWTPRRLADRLEQERRRLDELRAGELDVRASFEVSHRDLPAPERALFELLGLVEAPDFAPWTAAALMDLPLAEAAELLEQLAEAQLVQQLGFDEAGQERYRFHDLVRIFARERALESMARAEREAALDRVLGCLLALGEEAYLREYAGGFRLARGDAPRWRLQGEVLPAHPMGWLAAERATLMAWVRQAAAMGRVAACWDLALFSVRLYELTGNMSDWRESSTIALELCREHGDSYGAAVMLVSLGSLELFEKRYEPARELLVQALPEIEGPYRALTLGNLGLIERALGAAEAALAHMTEAREIALHEGDRATESLMLSHMAAVHHEAGRRDTAQAILGWAATVAEGIRRPQAVIRFIAARMANDRGEYERAERLSAEVLAELAVIGDRRLEPSVMAVRARSLRGQGRIEEAAACARDALAMARALGDANAEQEYARLLDSLSGEPVGQADLT</sequence>
<dbReference type="Gene3D" id="1.10.10.10">
    <property type="entry name" value="Winged helix-like DNA-binding domain superfamily/Winged helix DNA-binding domain"/>
    <property type="match status" value="1"/>
</dbReference>
<evidence type="ECO:0000259" key="6">
    <source>
        <dbReference type="PROSITE" id="PS51755"/>
    </source>
</evidence>
<evidence type="ECO:0000256" key="5">
    <source>
        <dbReference type="PROSITE-ProRule" id="PRU01091"/>
    </source>
</evidence>
<dbReference type="Gene3D" id="3.40.50.300">
    <property type="entry name" value="P-loop containing nucleotide triphosphate hydrolases"/>
    <property type="match status" value="1"/>
</dbReference>
<dbReference type="InterPro" id="IPR036388">
    <property type="entry name" value="WH-like_DNA-bd_sf"/>
</dbReference>
<gene>
    <name evidence="7" type="ORF">GCM10010412_000520</name>
</gene>
<comment type="caution">
    <text evidence="7">The sequence shown here is derived from an EMBL/GenBank/DDBJ whole genome shotgun (WGS) entry which is preliminary data.</text>
</comment>
<dbReference type="Proteomes" id="UP001501666">
    <property type="component" value="Unassembled WGS sequence"/>
</dbReference>
<evidence type="ECO:0000256" key="2">
    <source>
        <dbReference type="ARBA" id="ARBA00023015"/>
    </source>
</evidence>
<evidence type="ECO:0000313" key="8">
    <source>
        <dbReference type="Proteomes" id="UP001501666"/>
    </source>
</evidence>
<dbReference type="CDD" id="cd15831">
    <property type="entry name" value="BTAD"/>
    <property type="match status" value="1"/>
</dbReference>
<dbReference type="InterPro" id="IPR027417">
    <property type="entry name" value="P-loop_NTPase"/>
</dbReference>
<dbReference type="SUPFAM" id="SSF52540">
    <property type="entry name" value="P-loop containing nucleoside triphosphate hydrolases"/>
    <property type="match status" value="1"/>
</dbReference>
<organism evidence="7 8">
    <name type="scientific">Nonomuraea recticatena</name>
    <dbReference type="NCBI Taxonomy" id="46178"/>
    <lineage>
        <taxon>Bacteria</taxon>
        <taxon>Bacillati</taxon>
        <taxon>Actinomycetota</taxon>
        <taxon>Actinomycetes</taxon>
        <taxon>Streptosporangiales</taxon>
        <taxon>Streptosporangiaceae</taxon>
        <taxon>Nonomuraea</taxon>
    </lineage>
</organism>